<dbReference type="GeneID" id="17252849"/>
<dbReference type="eggNOG" id="ENOG502SQ8C">
    <property type="taxonomic scope" value="Eukaryota"/>
</dbReference>
<evidence type="ECO:0000313" key="2">
    <source>
        <dbReference type="EnsemblProtists" id="EOD06698"/>
    </source>
</evidence>
<sequence>MRLPAPPKLDNAVAAPLLALLLTAAAPPLLLSPSPALAAASTSPTSTELSRLSAGLARVDYLLRDWDRLTTVCNGVQDATEAKQVARTIGDQKCSKSPLIVQRYIGASSTLDPLFKADKLMIRAASLVAPEQQEEYSSAVDVYIREQQMSSTMAYTSSWSGSENPNGSVEQIEENLLEAKKEVLETQAALRTIVRLLGLPPAPPIAE</sequence>
<keyword evidence="3" id="KW-1185">Reference proteome</keyword>
<name>A0A0D3I613_EMIH1</name>
<protein>
    <recommendedName>
        <fullName evidence="4">BRO1 domain-containing protein</fullName>
    </recommendedName>
</protein>
<feature type="chain" id="PRO_5044290933" description="BRO1 domain-containing protein" evidence="1">
    <location>
        <begin position="26"/>
        <end position="207"/>
    </location>
</feature>
<keyword evidence="1" id="KW-0732">Signal</keyword>
<dbReference type="Proteomes" id="UP000013827">
    <property type="component" value="Unassembled WGS sequence"/>
</dbReference>
<dbReference type="EnsemblProtists" id="EOD06698">
    <property type="protein sequence ID" value="EOD06698"/>
    <property type="gene ID" value="EMIHUDRAFT_446457"/>
</dbReference>
<reference evidence="2" key="2">
    <citation type="submission" date="2024-10" db="UniProtKB">
        <authorList>
            <consortium name="EnsemblProtists"/>
        </authorList>
    </citation>
    <scope>IDENTIFICATION</scope>
</reference>
<evidence type="ECO:0008006" key="4">
    <source>
        <dbReference type="Google" id="ProtNLM"/>
    </source>
</evidence>
<feature type="signal peptide" evidence="1">
    <location>
        <begin position="1"/>
        <end position="25"/>
    </location>
</feature>
<evidence type="ECO:0000313" key="3">
    <source>
        <dbReference type="Proteomes" id="UP000013827"/>
    </source>
</evidence>
<evidence type="ECO:0000256" key="1">
    <source>
        <dbReference type="SAM" id="SignalP"/>
    </source>
</evidence>
<dbReference type="PaxDb" id="2903-EOD06698"/>
<dbReference type="AlphaFoldDB" id="A0A0D3I613"/>
<proteinExistence type="predicted"/>
<dbReference type="HOGENOM" id="CLU_105645_0_0_1"/>
<dbReference type="KEGG" id="ehx:EMIHUDRAFT_446457"/>
<organism evidence="2 3">
    <name type="scientific">Emiliania huxleyi (strain CCMP1516)</name>
    <dbReference type="NCBI Taxonomy" id="280463"/>
    <lineage>
        <taxon>Eukaryota</taxon>
        <taxon>Haptista</taxon>
        <taxon>Haptophyta</taxon>
        <taxon>Prymnesiophyceae</taxon>
        <taxon>Isochrysidales</taxon>
        <taxon>Noelaerhabdaceae</taxon>
        <taxon>Emiliania</taxon>
    </lineage>
</organism>
<dbReference type="RefSeq" id="XP_005759127.1">
    <property type="nucleotide sequence ID" value="XM_005759070.1"/>
</dbReference>
<accession>A0A0D3I613</accession>
<reference evidence="3" key="1">
    <citation type="journal article" date="2013" name="Nature">
        <title>Pan genome of the phytoplankton Emiliania underpins its global distribution.</title>
        <authorList>
            <person name="Read B.A."/>
            <person name="Kegel J."/>
            <person name="Klute M.J."/>
            <person name="Kuo A."/>
            <person name="Lefebvre S.C."/>
            <person name="Maumus F."/>
            <person name="Mayer C."/>
            <person name="Miller J."/>
            <person name="Monier A."/>
            <person name="Salamov A."/>
            <person name="Young J."/>
            <person name="Aguilar M."/>
            <person name="Claverie J.M."/>
            <person name="Frickenhaus S."/>
            <person name="Gonzalez K."/>
            <person name="Herman E.K."/>
            <person name="Lin Y.C."/>
            <person name="Napier J."/>
            <person name="Ogata H."/>
            <person name="Sarno A.F."/>
            <person name="Shmutz J."/>
            <person name="Schroeder D."/>
            <person name="de Vargas C."/>
            <person name="Verret F."/>
            <person name="von Dassow P."/>
            <person name="Valentin K."/>
            <person name="Van de Peer Y."/>
            <person name="Wheeler G."/>
            <person name="Dacks J.B."/>
            <person name="Delwiche C.F."/>
            <person name="Dyhrman S.T."/>
            <person name="Glockner G."/>
            <person name="John U."/>
            <person name="Richards T."/>
            <person name="Worden A.Z."/>
            <person name="Zhang X."/>
            <person name="Grigoriev I.V."/>
            <person name="Allen A.E."/>
            <person name="Bidle K."/>
            <person name="Borodovsky M."/>
            <person name="Bowler C."/>
            <person name="Brownlee C."/>
            <person name="Cock J.M."/>
            <person name="Elias M."/>
            <person name="Gladyshev V.N."/>
            <person name="Groth M."/>
            <person name="Guda C."/>
            <person name="Hadaegh A."/>
            <person name="Iglesias-Rodriguez M.D."/>
            <person name="Jenkins J."/>
            <person name="Jones B.M."/>
            <person name="Lawson T."/>
            <person name="Leese F."/>
            <person name="Lindquist E."/>
            <person name="Lobanov A."/>
            <person name="Lomsadze A."/>
            <person name="Malik S.B."/>
            <person name="Marsh M.E."/>
            <person name="Mackinder L."/>
            <person name="Mock T."/>
            <person name="Mueller-Roeber B."/>
            <person name="Pagarete A."/>
            <person name="Parker M."/>
            <person name="Probert I."/>
            <person name="Quesneville H."/>
            <person name="Raines C."/>
            <person name="Rensing S.A."/>
            <person name="Riano-Pachon D.M."/>
            <person name="Richier S."/>
            <person name="Rokitta S."/>
            <person name="Shiraiwa Y."/>
            <person name="Soanes D.M."/>
            <person name="van der Giezen M."/>
            <person name="Wahlund T.M."/>
            <person name="Williams B."/>
            <person name="Wilson W."/>
            <person name="Wolfe G."/>
            <person name="Wurch L.L."/>
        </authorList>
    </citation>
    <scope>NUCLEOTIDE SEQUENCE</scope>
</reference>